<proteinExistence type="predicted"/>
<evidence type="ECO:0000313" key="2">
    <source>
        <dbReference type="WBParaSite" id="ALUE_0000082701-mRNA-1"/>
    </source>
</evidence>
<protein>
    <submittedName>
        <fullName evidence="2">DNA-directed RNA polymerase</fullName>
    </submittedName>
</protein>
<organism evidence="1 2">
    <name type="scientific">Ascaris lumbricoides</name>
    <name type="common">Giant roundworm</name>
    <dbReference type="NCBI Taxonomy" id="6252"/>
    <lineage>
        <taxon>Eukaryota</taxon>
        <taxon>Metazoa</taxon>
        <taxon>Ecdysozoa</taxon>
        <taxon>Nematoda</taxon>
        <taxon>Chromadorea</taxon>
        <taxon>Rhabditida</taxon>
        <taxon>Spirurina</taxon>
        <taxon>Ascaridomorpha</taxon>
        <taxon>Ascaridoidea</taxon>
        <taxon>Ascarididae</taxon>
        <taxon>Ascaris</taxon>
    </lineage>
</organism>
<evidence type="ECO:0000313" key="1">
    <source>
        <dbReference type="Proteomes" id="UP000036681"/>
    </source>
</evidence>
<dbReference type="WBParaSite" id="ALUE_0000082701-mRNA-1">
    <property type="protein sequence ID" value="ALUE_0000082701-mRNA-1"/>
    <property type="gene ID" value="ALUE_0000082701"/>
</dbReference>
<reference evidence="2" key="1">
    <citation type="submission" date="2017-02" db="UniProtKB">
        <authorList>
            <consortium name="WormBaseParasite"/>
        </authorList>
    </citation>
    <scope>IDENTIFICATION</scope>
</reference>
<name>A0A0M3HH32_ASCLU</name>
<accession>A0A0M3HH32</accession>
<sequence>MMSHNFVDIVDVMLTNSKIVLPDKEQTCSYVVQQGSDLLSDVVGQGSCMLLRRRIRLKYAAALSDKG</sequence>
<dbReference type="AlphaFoldDB" id="A0A0M3HH32"/>
<dbReference type="Proteomes" id="UP000036681">
    <property type="component" value="Unplaced"/>
</dbReference>
<keyword evidence="1" id="KW-1185">Reference proteome</keyword>